<evidence type="ECO:0000313" key="2">
    <source>
        <dbReference type="EMBL" id="SPZ07715.1"/>
    </source>
</evidence>
<keyword evidence="4" id="KW-1185">Reference proteome</keyword>
<dbReference type="RefSeq" id="WP_010794678.1">
    <property type="nucleotide sequence ID" value="NZ_CP044086.1"/>
</dbReference>
<accession>A0A2X2D5X9</accession>
<sequence length="61" mass="7102">MSDLELTAQIIRSLMKELRAAHDHDSQQLIVRQLHRLTDHLTTENRYEISRILAKSEAYAA</sequence>
<dbReference type="Proteomes" id="UP000626180">
    <property type="component" value="Unassembled WGS sequence"/>
</dbReference>
<evidence type="ECO:0000313" key="3">
    <source>
        <dbReference type="Proteomes" id="UP000250443"/>
    </source>
</evidence>
<gene>
    <name evidence="1" type="ORF">IRZ65_16875</name>
    <name evidence="2" type="ORF">NCTC11842_02467</name>
</gene>
<dbReference type="EMBL" id="UAUF01000012">
    <property type="protein sequence ID" value="SPZ07715.1"/>
    <property type="molecule type" value="Genomic_DNA"/>
</dbReference>
<dbReference type="AlphaFoldDB" id="A0A2X2D5X9"/>
<name>A0A2X2D5X9_PSELU</name>
<evidence type="ECO:0000313" key="4">
    <source>
        <dbReference type="Proteomes" id="UP000626180"/>
    </source>
</evidence>
<evidence type="ECO:0000313" key="1">
    <source>
        <dbReference type="EMBL" id="MBF8642353.1"/>
    </source>
</evidence>
<reference evidence="2 3" key="1">
    <citation type="submission" date="2018-06" db="EMBL/GenBank/DDBJ databases">
        <authorList>
            <consortium name="Pathogen Informatics"/>
            <person name="Doyle S."/>
        </authorList>
    </citation>
    <scope>NUCLEOTIDE SEQUENCE [LARGE SCALE GENOMIC DNA]</scope>
    <source>
        <strain evidence="2 3">NCTC11842</strain>
    </source>
</reference>
<dbReference type="Proteomes" id="UP000250443">
    <property type="component" value="Unassembled WGS sequence"/>
</dbReference>
<dbReference type="EMBL" id="JADMCD010000009">
    <property type="protein sequence ID" value="MBF8642353.1"/>
    <property type="molecule type" value="Genomic_DNA"/>
</dbReference>
<reference evidence="1 4" key="2">
    <citation type="submission" date="2020-10" db="EMBL/GenBank/DDBJ databases">
        <title>Genome sequences of Pseudomonas isolates.</title>
        <authorList>
            <person name="Wessels L."/>
            <person name="Reich F."/>
            <person name="Hammerl J."/>
        </authorList>
    </citation>
    <scope>NUCLEOTIDE SEQUENCE [LARGE SCALE GENOMIC DNA]</scope>
    <source>
        <strain evidence="1 4">20-MO00624-0</strain>
    </source>
</reference>
<proteinExistence type="predicted"/>
<protein>
    <submittedName>
        <fullName evidence="2">Uncharacterized protein</fullName>
    </submittedName>
</protein>
<organism evidence="2 3">
    <name type="scientific">Pseudomonas luteola</name>
    <dbReference type="NCBI Taxonomy" id="47886"/>
    <lineage>
        <taxon>Bacteria</taxon>
        <taxon>Pseudomonadati</taxon>
        <taxon>Pseudomonadota</taxon>
        <taxon>Gammaproteobacteria</taxon>
        <taxon>Pseudomonadales</taxon>
        <taxon>Pseudomonadaceae</taxon>
        <taxon>Pseudomonas</taxon>
    </lineage>
</organism>